<feature type="region of interest" description="Disordered" evidence="1">
    <location>
        <begin position="310"/>
        <end position="434"/>
    </location>
</feature>
<keyword evidence="3" id="KW-1185">Reference proteome</keyword>
<feature type="compositionally biased region" description="Basic and acidic residues" evidence="1">
    <location>
        <begin position="17"/>
        <end position="26"/>
    </location>
</feature>
<name>A0A6I8P1M5_ORNAN</name>
<proteinExistence type="predicted"/>
<dbReference type="InterPro" id="IPR032675">
    <property type="entry name" value="LRR_dom_sf"/>
</dbReference>
<accession>A0A6I8P1M5</accession>
<dbReference type="Ensembl" id="ENSOANT00000075080.1">
    <property type="protein sequence ID" value="ENSOANP00000046896.1"/>
    <property type="gene ID" value="ENSOANG00000041104.1"/>
</dbReference>
<sequence length="434" mass="46849">RTGHSPCPRWGSPSPHSPDEGTEAQRSEVTWPGSHGRPVAGPGLGNHQEYQCSGILEQDFAELCGLTGYSDFPRVVPRPHPTVPPGLDQELDSPGTTLSRIQTKYAFFRPCIQIEQEQDDPRTAREIFIRGWKVEERMFGVFSKCLPALSQLQAIHLWKAGLTEETLGSFVALLLRCSTVKTVSLEGNPLPDQSFHRLLADDTNLQHVSLRNNALSERGALLLGRALASPRASNRTLVSLNLGYNRIGDAGAAHLAQALRLNRSLLSLSLAHNGIGDAGALRLAQVLHPFQLTHAEVVERRRLLLDKETRDRLRSAPSSRLSDPRSDRGMLGLSSTTVDKVERMQAAKAAKNAAKKKEKVRPPPPTGVFKRRLGAGPHVGLPGGSSPGGAGGAGSDGGSGPAASLPRNPPAPAPGTWEALNGRRRRHCRSPFSR</sequence>
<dbReference type="Gene3D" id="3.80.10.10">
    <property type="entry name" value="Ribonuclease Inhibitor"/>
    <property type="match status" value="1"/>
</dbReference>
<dbReference type="AlphaFoldDB" id="A0A6I8P1M5"/>
<dbReference type="Pfam" id="PF13516">
    <property type="entry name" value="LRR_6"/>
    <property type="match status" value="2"/>
</dbReference>
<dbReference type="Proteomes" id="UP000002279">
    <property type="component" value="Chromosome X5"/>
</dbReference>
<dbReference type="Bgee" id="ENSOANG00000041104">
    <property type="expression patterns" value="Expressed in testis and 7 other cell types or tissues"/>
</dbReference>
<protein>
    <recommendedName>
        <fullName evidence="4">Leucine rich repeat containing 71</fullName>
    </recommendedName>
</protein>
<dbReference type="InParanoid" id="A0A6I8P1M5"/>
<feature type="compositionally biased region" description="Basic residues" evidence="1">
    <location>
        <begin position="422"/>
        <end position="434"/>
    </location>
</feature>
<feature type="region of interest" description="Disordered" evidence="1">
    <location>
        <begin position="1"/>
        <end position="45"/>
    </location>
</feature>
<reference evidence="2" key="2">
    <citation type="submission" date="2025-08" db="UniProtKB">
        <authorList>
            <consortium name="Ensembl"/>
        </authorList>
    </citation>
    <scope>IDENTIFICATION</scope>
    <source>
        <strain evidence="2">Glennie</strain>
    </source>
</reference>
<dbReference type="OMA" id="GTWEALN"/>
<organism evidence="2 3">
    <name type="scientific">Ornithorhynchus anatinus</name>
    <name type="common">Duckbill platypus</name>
    <dbReference type="NCBI Taxonomy" id="9258"/>
    <lineage>
        <taxon>Eukaryota</taxon>
        <taxon>Metazoa</taxon>
        <taxon>Chordata</taxon>
        <taxon>Craniata</taxon>
        <taxon>Vertebrata</taxon>
        <taxon>Euteleostomi</taxon>
        <taxon>Mammalia</taxon>
        <taxon>Monotremata</taxon>
        <taxon>Ornithorhynchidae</taxon>
        <taxon>Ornithorhynchus</taxon>
    </lineage>
</organism>
<reference evidence="2" key="3">
    <citation type="submission" date="2025-09" db="UniProtKB">
        <authorList>
            <consortium name="Ensembl"/>
        </authorList>
    </citation>
    <scope>IDENTIFICATION</scope>
    <source>
        <strain evidence="2">Glennie</strain>
    </source>
</reference>
<dbReference type="PANTHER" id="PTHR46984">
    <property type="entry name" value="LEUCINE-RICH REPEAT-CONTAINING PROTEIN 71"/>
    <property type="match status" value="1"/>
</dbReference>
<reference evidence="2 3" key="1">
    <citation type="journal article" date="2008" name="Nature">
        <title>Genome analysis of the platypus reveals unique signatures of evolution.</title>
        <authorList>
            <person name="Warren W.C."/>
            <person name="Hillier L.W."/>
            <person name="Marshall Graves J.A."/>
            <person name="Birney E."/>
            <person name="Ponting C.P."/>
            <person name="Grutzner F."/>
            <person name="Belov K."/>
            <person name="Miller W."/>
            <person name="Clarke L."/>
            <person name="Chinwalla A.T."/>
            <person name="Yang S.P."/>
            <person name="Heger A."/>
            <person name="Locke D.P."/>
            <person name="Miethke P."/>
            <person name="Waters P.D."/>
            <person name="Veyrunes F."/>
            <person name="Fulton L."/>
            <person name="Fulton B."/>
            <person name="Graves T."/>
            <person name="Wallis J."/>
            <person name="Puente X.S."/>
            <person name="Lopez-Otin C."/>
            <person name="Ordonez G.R."/>
            <person name="Eichler E.E."/>
            <person name="Chen L."/>
            <person name="Cheng Z."/>
            <person name="Deakin J.E."/>
            <person name="Alsop A."/>
            <person name="Thompson K."/>
            <person name="Kirby P."/>
            <person name="Papenfuss A.T."/>
            <person name="Wakefield M.J."/>
            <person name="Olender T."/>
            <person name="Lancet D."/>
            <person name="Huttley G.A."/>
            <person name="Smit A.F."/>
            <person name="Pask A."/>
            <person name="Temple-Smith P."/>
            <person name="Batzer M.A."/>
            <person name="Walker J.A."/>
            <person name="Konkel M.K."/>
            <person name="Harris R.S."/>
            <person name="Whittington C.M."/>
            <person name="Wong E.S."/>
            <person name="Gemmell N.J."/>
            <person name="Buschiazzo E."/>
            <person name="Vargas Jentzsch I.M."/>
            <person name="Merkel A."/>
            <person name="Schmitz J."/>
            <person name="Zemann A."/>
            <person name="Churakov G."/>
            <person name="Kriegs J.O."/>
            <person name="Brosius J."/>
            <person name="Murchison E.P."/>
            <person name="Sachidanandam R."/>
            <person name="Smith C."/>
            <person name="Hannon G.J."/>
            <person name="Tsend-Ayush E."/>
            <person name="McMillan D."/>
            <person name="Attenborough R."/>
            <person name="Rens W."/>
            <person name="Ferguson-Smith M."/>
            <person name="Lefevre C.M."/>
            <person name="Sharp J.A."/>
            <person name="Nicholas K.R."/>
            <person name="Ray D.A."/>
            <person name="Kube M."/>
            <person name="Reinhardt R."/>
            <person name="Pringle T.H."/>
            <person name="Taylor J."/>
            <person name="Jones R.C."/>
            <person name="Nixon B."/>
            <person name="Dacheux J.L."/>
            <person name="Niwa H."/>
            <person name="Sekita Y."/>
            <person name="Huang X."/>
            <person name="Stark A."/>
            <person name="Kheradpour P."/>
            <person name="Kellis M."/>
            <person name="Flicek P."/>
            <person name="Chen Y."/>
            <person name="Webber C."/>
            <person name="Hardison R."/>
            <person name="Nelson J."/>
            <person name="Hallsworth-Pepin K."/>
            <person name="Delehaunty K."/>
            <person name="Markovic C."/>
            <person name="Minx P."/>
            <person name="Feng Y."/>
            <person name="Kremitzki C."/>
            <person name="Mitreva M."/>
            <person name="Glasscock J."/>
            <person name="Wylie T."/>
            <person name="Wohldmann P."/>
            <person name="Thiru P."/>
            <person name="Nhan M.N."/>
            <person name="Pohl C.S."/>
            <person name="Smith S.M."/>
            <person name="Hou S."/>
            <person name="Nefedov M."/>
            <person name="de Jong P.J."/>
            <person name="Renfree M.B."/>
            <person name="Mardis E.R."/>
            <person name="Wilson R.K."/>
        </authorList>
    </citation>
    <scope>NUCLEOTIDE SEQUENCE [LARGE SCALE GENOMIC DNA]</scope>
    <source>
        <strain evidence="2 3">Glennie</strain>
    </source>
</reference>
<dbReference type="InterPro" id="IPR001611">
    <property type="entry name" value="Leu-rich_rpt"/>
</dbReference>
<evidence type="ECO:0000256" key="1">
    <source>
        <dbReference type="SAM" id="MobiDB-lite"/>
    </source>
</evidence>
<evidence type="ECO:0000313" key="3">
    <source>
        <dbReference type="Proteomes" id="UP000002279"/>
    </source>
</evidence>
<dbReference type="GeneTree" id="ENSGT00440000034367"/>
<dbReference type="PANTHER" id="PTHR46984:SF1">
    <property type="entry name" value="LEUCINE-RICH REPEAT-CONTAINING PROTEIN 71"/>
    <property type="match status" value="1"/>
</dbReference>
<evidence type="ECO:0000313" key="2">
    <source>
        <dbReference type="Ensembl" id="ENSOANP00000046896.1"/>
    </source>
</evidence>
<dbReference type="FunCoup" id="A0A6I8P1M5">
    <property type="interactions" value="13"/>
</dbReference>
<dbReference type="SMART" id="SM00368">
    <property type="entry name" value="LRR_RI"/>
    <property type="match status" value="4"/>
</dbReference>
<dbReference type="InterPro" id="IPR053040">
    <property type="entry name" value="LRR-containing_protein_71"/>
</dbReference>
<evidence type="ECO:0008006" key="4">
    <source>
        <dbReference type="Google" id="ProtNLM"/>
    </source>
</evidence>
<feature type="compositionally biased region" description="Gly residues" evidence="1">
    <location>
        <begin position="381"/>
        <end position="400"/>
    </location>
</feature>
<dbReference type="SUPFAM" id="SSF52047">
    <property type="entry name" value="RNI-like"/>
    <property type="match status" value="1"/>
</dbReference>